<evidence type="ECO:0000313" key="2">
    <source>
        <dbReference type="EMBL" id="KAL1505143.1"/>
    </source>
</evidence>
<dbReference type="PANTHER" id="PTHR47326">
    <property type="entry name" value="TRANSPOSABLE ELEMENT TC3 TRANSPOSASE-LIKE PROTEIN"/>
    <property type="match status" value="1"/>
</dbReference>
<protein>
    <recommendedName>
        <fullName evidence="1">DUF4817 domain-containing protein</fullName>
    </recommendedName>
</protein>
<feature type="domain" description="DUF4817" evidence="1">
    <location>
        <begin position="7"/>
        <end position="58"/>
    </location>
</feature>
<organism evidence="2 3">
    <name type="scientific">Hypothenemus hampei</name>
    <name type="common">Coffee berry borer</name>
    <dbReference type="NCBI Taxonomy" id="57062"/>
    <lineage>
        <taxon>Eukaryota</taxon>
        <taxon>Metazoa</taxon>
        <taxon>Ecdysozoa</taxon>
        <taxon>Arthropoda</taxon>
        <taxon>Hexapoda</taxon>
        <taxon>Insecta</taxon>
        <taxon>Pterygota</taxon>
        <taxon>Neoptera</taxon>
        <taxon>Endopterygota</taxon>
        <taxon>Coleoptera</taxon>
        <taxon>Polyphaga</taxon>
        <taxon>Cucujiformia</taxon>
        <taxon>Curculionidae</taxon>
        <taxon>Scolytinae</taxon>
        <taxon>Hypothenemus</taxon>
    </lineage>
</organism>
<proteinExistence type="predicted"/>
<dbReference type="AlphaFoldDB" id="A0ABD1EVY3"/>
<dbReference type="Proteomes" id="UP001566132">
    <property type="component" value="Unassembled WGS sequence"/>
</dbReference>
<sequence length="104" mass="12432">MNFSKDELVDMIFILGASDRNCLLATRLYGQSYPERRQPGKRVFQNLLDRFTRTGKVYYEKTERTKTTHSEENELTTLLKIVEDPHTSQRTYNMKEKKYEKTEM</sequence>
<accession>A0ABD1EVY3</accession>
<keyword evidence="3" id="KW-1185">Reference proteome</keyword>
<dbReference type="PANTHER" id="PTHR47326:SF1">
    <property type="entry name" value="HTH PSQ-TYPE DOMAIN-CONTAINING PROTEIN"/>
    <property type="match status" value="1"/>
</dbReference>
<reference evidence="2 3" key="1">
    <citation type="submission" date="2024-05" db="EMBL/GenBank/DDBJ databases">
        <title>Genetic variation in Jamaican populations of the coffee berry borer (Hypothenemus hampei).</title>
        <authorList>
            <person name="Errbii M."/>
            <person name="Myrie A."/>
        </authorList>
    </citation>
    <scope>NUCLEOTIDE SEQUENCE [LARGE SCALE GENOMIC DNA]</scope>
    <source>
        <strain evidence="2">JA-Hopewell-2020-01-JO</strain>
        <tissue evidence="2">Whole body</tissue>
    </source>
</reference>
<dbReference type="InterPro" id="IPR032135">
    <property type="entry name" value="DUF4817"/>
</dbReference>
<gene>
    <name evidence="2" type="ORF">ABEB36_004766</name>
</gene>
<evidence type="ECO:0000313" key="3">
    <source>
        <dbReference type="Proteomes" id="UP001566132"/>
    </source>
</evidence>
<evidence type="ECO:0000259" key="1">
    <source>
        <dbReference type="Pfam" id="PF16087"/>
    </source>
</evidence>
<comment type="caution">
    <text evidence="2">The sequence shown here is derived from an EMBL/GenBank/DDBJ whole genome shotgun (WGS) entry which is preliminary data.</text>
</comment>
<dbReference type="Pfam" id="PF16087">
    <property type="entry name" value="DUF4817"/>
    <property type="match status" value="1"/>
</dbReference>
<dbReference type="EMBL" id="JBDJPC010000004">
    <property type="protein sequence ID" value="KAL1505143.1"/>
    <property type="molecule type" value="Genomic_DNA"/>
</dbReference>
<name>A0ABD1EVY3_HYPHA</name>